<dbReference type="PANTHER" id="PTHR48475">
    <property type="entry name" value="RIBONUCLEASE H"/>
    <property type="match status" value="1"/>
</dbReference>
<dbReference type="EMBL" id="NBSK02000008">
    <property type="protein sequence ID" value="KAJ0193517.1"/>
    <property type="molecule type" value="Genomic_DNA"/>
</dbReference>
<evidence type="ECO:0000313" key="2">
    <source>
        <dbReference type="EMBL" id="KAJ0193517.1"/>
    </source>
</evidence>
<protein>
    <recommendedName>
        <fullName evidence="1">Reverse transcriptase/retrotransposon-derived protein RNase H-like domain-containing protein</fullName>
    </recommendedName>
</protein>
<dbReference type="InterPro" id="IPR043128">
    <property type="entry name" value="Rev_trsase/Diguanyl_cyclase"/>
</dbReference>
<dbReference type="SUPFAM" id="SSF56672">
    <property type="entry name" value="DNA/RNA polymerases"/>
    <property type="match status" value="1"/>
</dbReference>
<evidence type="ECO:0000313" key="3">
    <source>
        <dbReference type="Proteomes" id="UP000235145"/>
    </source>
</evidence>
<organism evidence="2 3">
    <name type="scientific">Lactuca sativa</name>
    <name type="common">Garden lettuce</name>
    <dbReference type="NCBI Taxonomy" id="4236"/>
    <lineage>
        <taxon>Eukaryota</taxon>
        <taxon>Viridiplantae</taxon>
        <taxon>Streptophyta</taxon>
        <taxon>Embryophyta</taxon>
        <taxon>Tracheophyta</taxon>
        <taxon>Spermatophyta</taxon>
        <taxon>Magnoliopsida</taxon>
        <taxon>eudicotyledons</taxon>
        <taxon>Gunneridae</taxon>
        <taxon>Pentapetalae</taxon>
        <taxon>asterids</taxon>
        <taxon>campanulids</taxon>
        <taxon>Asterales</taxon>
        <taxon>Asteraceae</taxon>
        <taxon>Cichorioideae</taxon>
        <taxon>Cichorieae</taxon>
        <taxon>Lactucinae</taxon>
        <taxon>Lactuca</taxon>
    </lineage>
</organism>
<dbReference type="InterPro" id="IPR043502">
    <property type="entry name" value="DNA/RNA_pol_sf"/>
</dbReference>
<keyword evidence="3" id="KW-1185">Reference proteome</keyword>
<name>A0A9R1X273_LACSA</name>
<dbReference type="Gene3D" id="3.30.70.270">
    <property type="match status" value="1"/>
</dbReference>
<accession>A0A9R1X273</accession>
<dbReference type="Proteomes" id="UP000235145">
    <property type="component" value="Unassembled WGS sequence"/>
</dbReference>
<gene>
    <name evidence="2" type="ORF">LSAT_V11C800404610</name>
</gene>
<dbReference type="InterPro" id="IPR041577">
    <property type="entry name" value="RT_RNaseH_2"/>
</dbReference>
<comment type="caution">
    <text evidence="2">The sequence shown here is derived from an EMBL/GenBank/DDBJ whole genome shotgun (WGS) entry which is preliminary data.</text>
</comment>
<dbReference type="Pfam" id="PF17919">
    <property type="entry name" value="RT_RNaseH_2"/>
    <property type="match status" value="1"/>
</dbReference>
<sequence length="245" mass="27560">MKVNPTKCTFGVEEGKFLGYQISKEGILSNPTKIQEFLESKTPRNLKGMQEINGRLTTLGRFIAISIEKFKWTEKSDVALQQLKDTLHQLSTLACPLPGETLQMYLVASEEAISSVLTVERESKQISIHFVSGSLQEPEVNFPSLEKLVLALVYAARGLRRYFQTHKVDVLTSYLIKQVLLRPEKSGRLAKWAIELGEHDIHYHPQSSIKAQALIDFLVEIPDTIKGVPTMISIDPLEPEASKEL</sequence>
<dbReference type="AlphaFoldDB" id="A0A9R1X273"/>
<proteinExistence type="predicted"/>
<feature type="domain" description="Reverse transcriptase/retrotransposon-derived protein RNase H-like" evidence="1">
    <location>
        <begin position="72"/>
        <end position="170"/>
    </location>
</feature>
<evidence type="ECO:0000259" key="1">
    <source>
        <dbReference type="Pfam" id="PF17919"/>
    </source>
</evidence>
<dbReference type="PANTHER" id="PTHR48475:SF2">
    <property type="entry name" value="RIBONUCLEASE H"/>
    <property type="match status" value="1"/>
</dbReference>
<reference evidence="2 3" key="1">
    <citation type="journal article" date="2017" name="Nat. Commun.">
        <title>Genome assembly with in vitro proximity ligation data and whole-genome triplication in lettuce.</title>
        <authorList>
            <person name="Reyes-Chin-Wo S."/>
            <person name="Wang Z."/>
            <person name="Yang X."/>
            <person name="Kozik A."/>
            <person name="Arikit S."/>
            <person name="Song C."/>
            <person name="Xia L."/>
            <person name="Froenicke L."/>
            <person name="Lavelle D.O."/>
            <person name="Truco M.J."/>
            <person name="Xia R."/>
            <person name="Zhu S."/>
            <person name="Xu C."/>
            <person name="Xu H."/>
            <person name="Xu X."/>
            <person name="Cox K."/>
            <person name="Korf I."/>
            <person name="Meyers B.C."/>
            <person name="Michelmore R.W."/>
        </authorList>
    </citation>
    <scope>NUCLEOTIDE SEQUENCE [LARGE SCALE GENOMIC DNA]</scope>
    <source>
        <strain evidence="3">cv. Salinas</strain>
        <tissue evidence="2">Seedlings</tissue>
    </source>
</reference>